<keyword evidence="1" id="KW-0507">mRNA processing</keyword>
<feature type="binding site" evidence="1">
    <location>
        <position position="43"/>
    </location>
    <ligand>
        <name>Zn(2+)</name>
        <dbReference type="ChEBI" id="CHEBI:29105"/>
    </ligand>
</feature>
<feature type="compositionally biased region" description="Low complexity" evidence="3">
    <location>
        <begin position="224"/>
        <end position="235"/>
    </location>
</feature>
<dbReference type="AlphaFoldDB" id="A0A7S1U8M7"/>
<keyword evidence="1" id="KW-0539">Nucleus</keyword>
<feature type="binding site" evidence="1">
    <location>
        <position position="46"/>
    </location>
    <ligand>
        <name>Zn(2+)</name>
        <dbReference type="ChEBI" id="CHEBI:29105"/>
    </ligand>
</feature>
<reference evidence="4" key="1">
    <citation type="submission" date="2021-01" db="EMBL/GenBank/DDBJ databases">
        <authorList>
            <person name="Corre E."/>
            <person name="Pelletier E."/>
            <person name="Niang G."/>
            <person name="Scheremetjew M."/>
            <person name="Finn R."/>
            <person name="Kale V."/>
            <person name="Holt S."/>
            <person name="Cochrane G."/>
            <person name="Meng A."/>
            <person name="Brown T."/>
            <person name="Cohen L."/>
        </authorList>
    </citation>
    <scope>NUCLEOTIDE SEQUENCE</scope>
    <source>
        <strain evidence="4">CCMP2877</strain>
    </source>
</reference>
<dbReference type="PANTHER" id="PTHR12111">
    <property type="entry name" value="SPLICING FACTOR YJU2"/>
    <property type="match status" value="1"/>
</dbReference>
<feature type="region of interest" description="Disordered" evidence="3">
    <location>
        <begin position="182"/>
        <end position="205"/>
    </location>
</feature>
<evidence type="ECO:0000256" key="2">
    <source>
        <dbReference type="SAM" id="Coils"/>
    </source>
</evidence>
<keyword evidence="1" id="KW-0479">Metal-binding</keyword>
<dbReference type="GO" id="GO:0046872">
    <property type="term" value="F:metal ion binding"/>
    <property type="evidence" value="ECO:0007669"/>
    <property type="project" value="UniProtKB-KW"/>
</dbReference>
<sequence length="299" mass="33622">MGERKVIQQYFAPDFDPSKIPKKKRQKFNKQESRIMLPFSLQCNTCHEFMYQGKKFNAMKEDIDGEEGRYLGIQRYRFSFKCAMCRAPIAFATDPKNTDWVMEYGATRNFEAWKAKNQAEEAEVAAREAEEKGDAMKALENRTLDSKLELEILDSLEHIQALNKRNEVANARVDTDAILDRMDENRKRKAGPNPDEKPLDDEDEELVRTTVFRRVSKIDDALEPAAPSSASATSLMPPPKAPERAKMRVRKVVKKKGGAKPKAKAKPKPKAEAKPSPPPAPAAPSMGSLLGYSDSSDSD</sequence>
<accession>A0A7S1U8M7</accession>
<comment type="similarity">
    <text evidence="1">Belongs to the CWC16 family. YJU2 subfamily.</text>
</comment>
<comment type="subcellular location">
    <subcellularLocation>
        <location evidence="1">Nucleus</location>
    </subcellularLocation>
</comment>
<keyword evidence="2" id="KW-0175">Coiled coil</keyword>
<dbReference type="GO" id="GO:0000349">
    <property type="term" value="P:generation of catalytic spliceosome for first transesterification step"/>
    <property type="evidence" value="ECO:0007669"/>
    <property type="project" value="UniProtKB-UniRule"/>
</dbReference>
<keyword evidence="1" id="KW-0862">Zinc</keyword>
<dbReference type="InterPro" id="IPR007590">
    <property type="entry name" value="Saf4/Yju2"/>
</dbReference>
<comment type="subunit">
    <text evidence="1">Component of the spliceosome. Present in the activated B complex, the catalytically activated B* complex which catalyzes the branching, the catalytic step 1 C complex catalyzing the exon ligation, and the postcatalytic P complex containing the ligated exons (mRNA) and the excised lariat intron.</text>
</comment>
<gene>
    <name evidence="4" type="ORF">PPAR1163_LOCUS18800</name>
</gene>
<dbReference type="Pfam" id="PF04502">
    <property type="entry name" value="Saf4_Yju2"/>
    <property type="match status" value="1"/>
</dbReference>
<evidence type="ECO:0000256" key="1">
    <source>
        <dbReference type="HAMAP-Rule" id="MF_03226"/>
    </source>
</evidence>
<proteinExistence type="inferred from homology"/>
<feature type="coiled-coil region" evidence="2">
    <location>
        <begin position="112"/>
        <end position="142"/>
    </location>
</feature>
<keyword evidence="1" id="KW-0747">Spliceosome</keyword>
<dbReference type="EMBL" id="HBGJ01029767">
    <property type="protein sequence ID" value="CAD9260422.1"/>
    <property type="molecule type" value="Transcribed_RNA"/>
</dbReference>
<protein>
    <recommendedName>
        <fullName evidence="1">Splicing factor YJU2</fullName>
    </recommendedName>
</protein>
<evidence type="ECO:0000256" key="3">
    <source>
        <dbReference type="SAM" id="MobiDB-lite"/>
    </source>
</evidence>
<comment type="function">
    <text evidence="1">Part of the spliceosome which catalyzes two sequential transesterification reactions, first the excision of the non-coding intron from pre-mRNA and then the ligation of the coding exons to form the mature mRNA. Plays a role in stabilizing the structure of the spliceosome catalytic core and docking of the branch helix into the active site, producing 5'-exon and lariat intron-3'-intermediates.</text>
</comment>
<organism evidence="4">
    <name type="scientific">Phaeomonas parva</name>
    <dbReference type="NCBI Taxonomy" id="124430"/>
    <lineage>
        <taxon>Eukaryota</taxon>
        <taxon>Sar</taxon>
        <taxon>Stramenopiles</taxon>
        <taxon>Ochrophyta</taxon>
        <taxon>Pinguiophyceae</taxon>
        <taxon>Pinguiochrysidales</taxon>
        <taxon>Pinguiochrysidaceae</taxon>
        <taxon>Phaeomonas</taxon>
    </lineage>
</organism>
<feature type="compositionally biased region" description="Basic residues" evidence="3">
    <location>
        <begin position="247"/>
        <end position="268"/>
    </location>
</feature>
<evidence type="ECO:0000313" key="4">
    <source>
        <dbReference type="EMBL" id="CAD9260422.1"/>
    </source>
</evidence>
<dbReference type="HAMAP" id="MF_03226">
    <property type="entry name" value="YJU2"/>
    <property type="match status" value="1"/>
</dbReference>
<dbReference type="InterPro" id="IPR043701">
    <property type="entry name" value="Yju2"/>
</dbReference>
<dbReference type="GO" id="GO:0071006">
    <property type="term" value="C:U2-type catalytic step 1 spliceosome"/>
    <property type="evidence" value="ECO:0007669"/>
    <property type="project" value="UniProtKB-UniRule"/>
</dbReference>
<name>A0A7S1U8M7_9STRA</name>
<feature type="region of interest" description="Disordered" evidence="3">
    <location>
        <begin position="219"/>
        <end position="299"/>
    </location>
</feature>
<feature type="binding site" evidence="1">
    <location>
        <position position="82"/>
    </location>
    <ligand>
        <name>Zn(2+)</name>
        <dbReference type="ChEBI" id="CHEBI:29105"/>
    </ligand>
</feature>
<keyword evidence="1" id="KW-0508">mRNA splicing</keyword>
<feature type="binding site" evidence="1">
    <location>
        <position position="85"/>
    </location>
    <ligand>
        <name>Zn(2+)</name>
        <dbReference type="ChEBI" id="CHEBI:29105"/>
    </ligand>
</feature>